<dbReference type="Proteomes" id="UP000142952">
    <property type="component" value="Genome"/>
</dbReference>
<name>Q9QME2_FMDVO</name>
<organismHost>
    <name type="scientific">Bos taurus</name>
    <name type="common">Bovine</name>
    <dbReference type="NCBI Taxonomy" id="9913"/>
</organismHost>
<organism evidence="1 2">
    <name type="scientific">Foot-and-mouth disease virus serotype O</name>
    <name type="common">FMDV</name>
    <dbReference type="NCBI Taxonomy" id="12118"/>
    <lineage>
        <taxon>Viruses</taxon>
        <taxon>Riboviria</taxon>
        <taxon>Orthornavirae</taxon>
        <taxon>Pisuviricota</taxon>
        <taxon>Pisoniviricetes</taxon>
        <taxon>Picornavirales</taxon>
        <taxon>Picornaviridae</taxon>
        <taxon>Caphthovirinae</taxon>
        <taxon>Aphthovirus</taxon>
        <taxon>Aphthovirus vesiculae</taxon>
        <taxon>Foot-and-mouth disease virus</taxon>
    </lineage>
</organism>
<organismHost>
    <name type="scientific">Sus scrofa</name>
    <name type="common">Pig</name>
    <dbReference type="NCBI Taxonomy" id="9823"/>
</organismHost>
<dbReference type="EMBL" id="AF026168">
    <property type="protein sequence ID" value="AAD56253.1"/>
    <property type="molecule type" value="Genomic_RNA"/>
</dbReference>
<sequence>MQPQDGPSPGSKTAALHSFARFHEKRDVRARNAPSLEEHLYKHDLSRFPQLIKLVQLETPPGLSRSRGVTLCTVLDSTPGPLAGVSSSTVVS</sequence>
<reference evidence="1 2" key="1">
    <citation type="journal article" date="2000" name="Vet. Microbiol.">
        <title>Molecular epidemiological studies on foot-and-mouth disease type O Taiwan viruses from the 1997 epidemic.</title>
        <authorList>
            <person name="Tsai C."/>
            <person name="Pan C."/>
            <person name="Liu M."/>
            <person name="Lin Y."/>
            <person name="Chen C."/>
            <person name="Huang T."/>
            <person name="Cheng I."/>
            <person name="Jong M."/>
            <person name="Yang P."/>
        </authorList>
    </citation>
    <scope>NUCLEOTIDE SEQUENCE [LARGE SCALE GENOMIC DNA]</scope>
    <source>
        <strain evidence="1">Chu-Pei</strain>
    </source>
</reference>
<organismHost>
    <name type="scientific">Ovis aries</name>
    <name type="common">Sheep</name>
    <dbReference type="NCBI Taxonomy" id="9940"/>
</organismHost>
<accession>Q9QME2</accession>
<organismHost>
    <name type="scientific">Loxodonta africana</name>
    <name type="common">African elephant</name>
    <dbReference type="NCBI Taxonomy" id="9785"/>
</organismHost>
<organismHost>
    <name type="scientific">Rattus norvegicus</name>
    <name type="common">Rat</name>
    <dbReference type="NCBI Taxonomy" id="10116"/>
</organismHost>
<organismHost>
    <name type="scientific">Erinaceidae</name>
    <name type="common">hedgehogs</name>
    <dbReference type="NCBI Taxonomy" id="9363"/>
</organismHost>
<organismHost>
    <name type="scientific">Cervidae</name>
    <name type="common">Deer</name>
    <dbReference type="NCBI Taxonomy" id="9850"/>
</organismHost>
<organismHost>
    <name type="scientific">Capra hircus</name>
    <name type="common">Goat</name>
    <dbReference type="NCBI Taxonomy" id="9925"/>
</organismHost>
<evidence type="ECO:0000313" key="2">
    <source>
        <dbReference type="Proteomes" id="UP000142952"/>
    </source>
</evidence>
<evidence type="ECO:0000313" key="1">
    <source>
        <dbReference type="EMBL" id="AAD56253.1"/>
    </source>
</evidence>
<proteinExistence type="predicted"/>
<protein>
    <submittedName>
        <fullName evidence="1">Leader peptide</fullName>
    </submittedName>
</protein>